<accession>A0ACB9R6B3</accession>
<gene>
    <name evidence="1" type="ORF">MLD38_012421</name>
</gene>
<keyword evidence="2" id="KW-1185">Reference proteome</keyword>
<name>A0ACB9R6B3_9MYRT</name>
<organism evidence="1 2">
    <name type="scientific">Melastoma candidum</name>
    <dbReference type="NCBI Taxonomy" id="119954"/>
    <lineage>
        <taxon>Eukaryota</taxon>
        <taxon>Viridiplantae</taxon>
        <taxon>Streptophyta</taxon>
        <taxon>Embryophyta</taxon>
        <taxon>Tracheophyta</taxon>
        <taxon>Spermatophyta</taxon>
        <taxon>Magnoliopsida</taxon>
        <taxon>eudicotyledons</taxon>
        <taxon>Gunneridae</taxon>
        <taxon>Pentapetalae</taxon>
        <taxon>rosids</taxon>
        <taxon>malvids</taxon>
        <taxon>Myrtales</taxon>
        <taxon>Melastomataceae</taxon>
        <taxon>Melastomatoideae</taxon>
        <taxon>Melastomateae</taxon>
        <taxon>Melastoma</taxon>
    </lineage>
</organism>
<reference evidence="2" key="1">
    <citation type="journal article" date="2023" name="Front. Plant Sci.">
        <title>Chromosomal-level genome assembly of Melastoma candidum provides insights into trichome evolution.</title>
        <authorList>
            <person name="Zhong Y."/>
            <person name="Wu W."/>
            <person name="Sun C."/>
            <person name="Zou P."/>
            <person name="Liu Y."/>
            <person name="Dai S."/>
            <person name="Zhou R."/>
        </authorList>
    </citation>
    <scope>NUCLEOTIDE SEQUENCE [LARGE SCALE GENOMIC DNA]</scope>
</reference>
<evidence type="ECO:0000313" key="2">
    <source>
        <dbReference type="Proteomes" id="UP001057402"/>
    </source>
</evidence>
<dbReference type="EMBL" id="CM042883">
    <property type="protein sequence ID" value="KAI4374424.1"/>
    <property type="molecule type" value="Genomic_DNA"/>
</dbReference>
<dbReference type="Proteomes" id="UP001057402">
    <property type="component" value="Chromosome 4"/>
</dbReference>
<comment type="caution">
    <text evidence="1">The sequence shown here is derived from an EMBL/GenBank/DDBJ whole genome shotgun (WGS) entry which is preliminary data.</text>
</comment>
<sequence length="350" mass="39575">MCGRTRCTLSADDIPRACHRPPAAPVRTIDIDRYQPAYNVAPGWNLPVLRRGDNTDGDDYVIHSMKWGLVPSFTKKNEKPDHYRMFNARSESVNEKASFRRLIPKNRCLLAVEGFYEWKKDGLKKQPYYIHFRDGRPLVLAALYDSWKNSEGELLYTFTILTTSSSSSLQWLHDRMPVILGNKESTDAWLTGSSAAIMGMLKPYEQPDLIWYPVTSAIGKPSFDGPECVKEIQVKTENKNTISNFFSMKAVKKEQEIEAKAGQESCVEVIKRSPKEEPVEDSIRTSVDDKVNSAPTKSGVKREHESLTSDAGEWTSEADIKHASTPEKKKQELKPAPAKRATLHSYFSKA</sequence>
<proteinExistence type="predicted"/>
<evidence type="ECO:0000313" key="1">
    <source>
        <dbReference type="EMBL" id="KAI4374424.1"/>
    </source>
</evidence>
<protein>
    <submittedName>
        <fullName evidence="1">Uncharacterized protein</fullName>
    </submittedName>
</protein>